<name>F4R824_MELLP</name>
<sequence>MSTRQKKSGQTHRKICCCEAFQCNAGVYPDAHGNSHTGVELTREAYDAHQRAEIRNRARASLSPSASSTPQSIRSVSRGQSDLISPLSRMVLNRSESENSPSGHSRSHALVPERDEDVSSISRQSEDQGIEQSNVEQDVPAIATSLNISETRSSRKCMAARSARNAGVKTYDSSRFSYIYFSCMSGSCTYGDHIFLNL</sequence>
<dbReference type="RefSeq" id="XP_007405056.1">
    <property type="nucleotide sequence ID" value="XM_007404994.1"/>
</dbReference>
<feature type="region of interest" description="Disordered" evidence="1">
    <location>
        <begin position="56"/>
        <end position="138"/>
    </location>
</feature>
<proteinExistence type="predicted"/>
<dbReference type="KEGG" id="mlr:MELLADRAFT_102369"/>
<accession>F4R824</accession>
<protein>
    <submittedName>
        <fullName evidence="2">Uncharacterized protein</fullName>
    </submittedName>
</protein>
<keyword evidence="3" id="KW-1185">Reference proteome</keyword>
<evidence type="ECO:0000256" key="1">
    <source>
        <dbReference type="SAM" id="MobiDB-lite"/>
    </source>
</evidence>
<dbReference type="HOGENOM" id="CLU_106813_0_0_1"/>
<dbReference type="Proteomes" id="UP000001072">
    <property type="component" value="Unassembled WGS sequence"/>
</dbReference>
<feature type="compositionally biased region" description="Low complexity" evidence="1">
    <location>
        <begin position="59"/>
        <end position="75"/>
    </location>
</feature>
<evidence type="ECO:0000313" key="2">
    <source>
        <dbReference type="EMBL" id="EGG11421.1"/>
    </source>
</evidence>
<gene>
    <name evidence="2" type="ORF">MELLADRAFT_102369</name>
</gene>
<dbReference type="InParanoid" id="F4R824"/>
<dbReference type="GeneID" id="18921657"/>
<dbReference type="EMBL" id="GL883092">
    <property type="protein sequence ID" value="EGG11421.1"/>
    <property type="molecule type" value="Genomic_DNA"/>
</dbReference>
<dbReference type="VEuPathDB" id="FungiDB:MELLADRAFT_102369"/>
<organism evidence="3">
    <name type="scientific">Melampsora larici-populina (strain 98AG31 / pathotype 3-4-7)</name>
    <name type="common">Poplar leaf rust fungus</name>
    <dbReference type="NCBI Taxonomy" id="747676"/>
    <lineage>
        <taxon>Eukaryota</taxon>
        <taxon>Fungi</taxon>
        <taxon>Dikarya</taxon>
        <taxon>Basidiomycota</taxon>
        <taxon>Pucciniomycotina</taxon>
        <taxon>Pucciniomycetes</taxon>
        <taxon>Pucciniales</taxon>
        <taxon>Melampsoraceae</taxon>
        <taxon>Melampsora</taxon>
    </lineage>
</organism>
<dbReference type="AlphaFoldDB" id="F4R824"/>
<reference evidence="3" key="1">
    <citation type="journal article" date="2011" name="Proc. Natl. Acad. Sci. U.S.A.">
        <title>Obligate biotrophy features unraveled by the genomic analysis of rust fungi.</title>
        <authorList>
            <person name="Duplessis S."/>
            <person name="Cuomo C.A."/>
            <person name="Lin Y.-C."/>
            <person name="Aerts A."/>
            <person name="Tisserant E."/>
            <person name="Veneault-Fourrey C."/>
            <person name="Joly D.L."/>
            <person name="Hacquard S."/>
            <person name="Amselem J."/>
            <person name="Cantarel B.L."/>
            <person name="Chiu R."/>
            <person name="Coutinho P.M."/>
            <person name="Feau N."/>
            <person name="Field M."/>
            <person name="Frey P."/>
            <person name="Gelhaye E."/>
            <person name="Goldberg J."/>
            <person name="Grabherr M.G."/>
            <person name="Kodira C.D."/>
            <person name="Kohler A."/>
            <person name="Kuees U."/>
            <person name="Lindquist E.A."/>
            <person name="Lucas S.M."/>
            <person name="Mago R."/>
            <person name="Mauceli E."/>
            <person name="Morin E."/>
            <person name="Murat C."/>
            <person name="Pangilinan J.L."/>
            <person name="Park R."/>
            <person name="Pearson M."/>
            <person name="Quesneville H."/>
            <person name="Rouhier N."/>
            <person name="Sakthikumar S."/>
            <person name="Salamov A.A."/>
            <person name="Schmutz J."/>
            <person name="Selles B."/>
            <person name="Shapiro H."/>
            <person name="Tanguay P."/>
            <person name="Tuskan G.A."/>
            <person name="Henrissat B."/>
            <person name="Van de Peer Y."/>
            <person name="Rouze P."/>
            <person name="Ellis J.G."/>
            <person name="Dodds P.N."/>
            <person name="Schein J.E."/>
            <person name="Zhong S."/>
            <person name="Hamelin R.C."/>
            <person name="Grigoriev I.V."/>
            <person name="Szabo L.J."/>
            <person name="Martin F."/>
        </authorList>
    </citation>
    <scope>NUCLEOTIDE SEQUENCE [LARGE SCALE GENOMIC DNA]</scope>
    <source>
        <strain evidence="3">98AG31 / pathotype 3-4-7</strain>
    </source>
</reference>
<evidence type="ECO:0000313" key="3">
    <source>
        <dbReference type="Proteomes" id="UP000001072"/>
    </source>
</evidence>